<dbReference type="EC" id="2.7.7.49" evidence="1"/>
<dbReference type="InterPro" id="IPR041588">
    <property type="entry name" value="Integrase_H2C2"/>
</dbReference>
<dbReference type="PANTHER" id="PTHR37984">
    <property type="entry name" value="PROTEIN CBG26694"/>
    <property type="match status" value="1"/>
</dbReference>
<dbReference type="PROSITE" id="PS50994">
    <property type="entry name" value="INTEGRASE"/>
    <property type="match status" value="1"/>
</dbReference>
<feature type="domain" description="Integrase catalytic" evidence="3">
    <location>
        <begin position="136"/>
        <end position="288"/>
    </location>
</feature>
<feature type="non-terminal residue" evidence="4">
    <location>
        <position position="1"/>
    </location>
</feature>
<accession>A0A653BM49</accession>
<proteinExistence type="predicted"/>
<evidence type="ECO:0000313" key="5">
    <source>
        <dbReference type="Proteomes" id="UP000410492"/>
    </source>
</evidence>
<dbReference type="Proteomes" id="UP000410492">
    <property type="component" value="Unassembled WGS sequence"/>
</dbReference>
<evidence type="ECO:0000256" key="2">
    <source>
        <dbReference type="SAM" id="MobiDB-lite"/>
    </source>
</evidence>
<dbReference type="GO" id="GO:0003964">
    <property type="term" value="F:RNA-directed DNA polymerase activity"/>
    <property type="evidence" value="ECO:0007669"/>
    <property type="project" value="UniProtKB-EC"/>
</dbReference>
<sequence>SEKAALSRLPQKSEDLTVFDEADVFEIQLIETLPVTVEDLARATRNDSSLKVLLNALETGCIMKGQRVVIPLTERKKVLEELHSAHLGIVKMKNLARSYCWWPRIDTDIEHIVSNCYQCNKIKNNIAKVDTHIWEKSKLPFERVHADFAGPFNGGYYFILVDSFTKWPEIHFTKDTSSETTIEICRKIFSTFGIPKYFVTDNGSNFVSFKFKRFLQENGVTAKLTAPYHPATNGQAERYVQTLKKALRTMKCDNYNKNLELCKFLLQYRRAPHINTGKSPSELMFGRQIRSRLDCMKPEINGNRVTYNTDKHIRELQLGTRVAVRDYLHEKWKFGFVNKRIGKLHYIIELDDGRKWKRHIDQIRLIGQETPTEPYIPEHDGTNRTMIIPDTRREPLNLPDVPTFNTNTNFTGTTLPSNTELPDPETSENEPVQPNVEDVPPVMLRRSSRVRKAPMRLDL</sequence>
<feature type="compositionally biased region" description="Low complexity" evidence="2">
    <location>
        <begin position="403"/>
        <end position="414"/>
    </location>
</feature>
<dbReference type="Pfam" id="PF17921">
    <property type="entry name" value="Integrase_H2C2"/>
    <property type="match status" value="1"/>
</dbReference>
<evidence type="ECO:0000313" key="4">
    <source>
        <dbReference type="EMBL" id="VEN36375.1"/>
    </source>
</evidence>
<dbReference type="FunFam" id="3.30.420.10:FF:000063">
    <property type="entry name" value="Retrovirus-related Pol polyprotein from transposon 297-like Protein"/>
    <property type="match status" value="1"/>
</dbReference>
<dbReference type="GO" id="GO:0015074">
    <property type="term" value="P:DNA integration"/>
    <property type="evidence" value="ECO:0007669"/>
    <property type="project" value="InterPro"/>
</dbReference>
<evidence type="ECO:0000256" key="1">
    <source>
        <dbReference type="ARBA" id="ARBA00012493"/>
    </source>
</evidence>
<keyword evidence="5" id="KW-1185">Reference proteome</keyword>
<protein>
    <recommendedName>
        <fullName evidence="1">RNA-directed DNA polymerase</fullName>
        <ecNumber evidence="1">2.7.7.49</ecNumber>
    </recommendedName>
</protein>
<dbReference type="InterPro" id="IPR050951">
    <property type="entry name" value="Retrovirus_Pol_polyprotein"/>
</dbReference>
<name>A0A653BM49_CALMS</name>
<dbReference type="OrthoDB" id="445152at2759"/>
<feature type="region of interest" description="Disordered" evidence="2">
    <location>
        <begin position="393"/>
        <end position="437"/>
    </location>
</feature>
<dbReference type="InterPro" id="IPR036397">
    <property type="entry name" value="RNaseH_sf"/>
</dbReference>
<dbReference type="Pfam" id="PF00665">
    <property type="entry name" value="rve"/>
    <property type="match status" value="1"/>
</dbReference>
<reference evidence="4 5" key="1">
    <citation type="submission" date="2019-01" db="EMBL/GenBank/DDBJ databases">
        <authorList>
            <person name="Sayadi A."/>
        </authorList>
    </citation>
    <scope>NUCLEOTIDE SEQUENCE [LARGE SCALE GENOMIC DNA]</scope>
</reference>
<dbReference type="SUPFAM" id="SSF53098">
    <property type="entry name" value="Ribonuclease H-like"/>
    <property type="match status" value="1"/>
</dbReference>
<dbReference type="GO" id="GO:0003676">
    <property type="term" value="F:nucleic acid binding"/>
    <property type="evidence" value="ECO:0007669"/>
    <property type="project" value="InterPro"/>
</dbReference>
<dbReference type="EMBL" id="CAACVG010002346">
    <property type="protein sequence ID" value="VEN36375.1"/>
    <property type="molecule type" value="Genomic_DNA"/>
</dbReference>
<evidence type="ECO:0000259" key="3">
    <source>
        <dbReference type="PROSITE" id="PS50994"/>
    </source>
</evidence>
<dbReference type="PANTHER" id="PTHR37984:SF5">
    <property type="entry name" value="PROTEIN NYNRIN-LIKE"/>
    <property type="match status" value="1"/>
</dbReference>
<dbReference type="InterPro" id="IPR012337">
    <property type="entry name" value="RNaseH-like_sf"/>
</dbReference>
<dbReference type="AlphaFoldDB" id="A0A653BM49"/>
<dbReference type="Gene3D" id="1.10.340.70">
    <property type="match status" value="1"/>
</dbReference>
<dbReference type="Gene3D" id="3.30.420.10">
    <property type="entry name" value="Ribonuclease H-like superfamily/Ribonuclease H"/>
    <property type="match status" value="1"/>
</dbReference>
<dbReference type="FunFam" id="1.10.340.70:FF:000003">
    <property type="entry name" value="Protein CBG25708"/>
    <property type="match status" value="1"/>
</dbReference>
<organism evidence="4 5">
    <name type="scientific">Callosobruchus maculatus</name>
    <name type="common">Southern cowpea weevil</name>
    <name type="synonym">Pulse bruchid</name>
    <dbReference type="NCBI Taxonomy" id="64391"/>
    <lineage>
        <taxon>Eukaryota</taxon>
        <taxon>Metazoa</taxon>
        <taxon>Ecdysozoa</taxon>
        <taxon>Arthropoda</taxon>
        <taxon>Hexapoda</taxon>
        <taxon>Insecta</taxon>
        <taxon>Pterygota</taxon>
        <taxon>Neoptera</taxon>
        <taxon>Endopterygota</taxon>
        <taxon>Coleoptera</taxon>
        <taxon>Polyphaga</taxon>
        <taxon>Cucujiformia</taxon>
        <taxon>Chrysomeloidea</taxon>
        <taxon>Chrysomelidae</taxon>
        <taxon>Bruchinae</taxon>
        <taxon>Bruchini</taxon>
        <taxon>Callosobruchus</taxon>
    </lineage>
</organism>
<dbReference type="InterPro" id="IPR001584">
    <property type="entry name" value="Integrase_cat-core"/>
</dbReference>
<gene>
    <name evidence="4" type="ORF">CALMAC_LOCUS2008</name>
</gene>